<reference evidence="2" key="1">
    <citation type="journal article" date="2014" name="Genome Biol. Evol.">
        <title>Pangenome evidence for extensive interdomain horizontal transfer affecting lineage core and shell genes in uncultured planktonic thaumarchaeota and euryarchaeota.</title>
        <authorList>
            <person name="Deschamps P."/>
            <person name="Zivanovic Y."/>
            <person name="Moreira D."/>
            <person name="Rodriguez-Valera F."/>
            <person name="Lopez-Garcia P."/>
        </authorList>
    </citation>
    <scope>NUCLEOTIDE SEQUENCE</scope>
</reference>
<feature type="domain" description="Transcription regulator AsnC/Lrp ligand binding" evidence="1">
    <location>
        <begin position="38"/>
        <end position="106"/>
    </location>
</feature>
<dbReference type="Pfam" id="PF01037">
    <property type="entry name" value="AsnC_trans_reg"/>
    <property type="match status" value="1"/>
</dbReference>
<name>A0A075HIS6_9ARCH</name>
<sequence>MSFCPHSFIIKNFKNSFIKTILSSFMADEKLSRNQAYVLLNVDYKHQKNIIDKAESLSTVQNVKTMYGIYDLMIILESDDMGAIKKTIDEDIHDLNGIINMTSLVTVGTKDVHSILE</sequence>
<organism evidence="2">
    <name type="scientific">uncultured marine thaumarchaeote KM3_69_H10</name>
    <dbReference type="NCBI Taxonomy" id="1456245"/>
    <lineage>
        <taxon>Archaea</taxon>
        <taxon>Nitrososphaerota</taxon>
        <taxon>environmental samples</taxon>
    </lineage>
</organism>
<accession>A0A075HIS6</accession>
<dbReference type="SUPFAM" id="SSF54909">
    <property type="entry name" value="Dimeric alpha+beta barrel"/>
    <property type="match status" value="1"/>
</dbReference>
<dbReference type="Gene3D" id="3.30.70.920">
    <property type="match status" value="1"/>
</dbReference>
<protein>
    <recommendedName>
        <fullName evidence="1">Transcription regulator AsnC/Lrp ligand binding domain-containing protein</fullName>
    </recommendedName>
</protein>
<dbReference type="AlphaFoldDB" id="A0A075HIS6"/>
<dbReference type="EMBL" id="KF901022">
    <property type="protein sequence ID" value="AIF15200.1"/>
    <property type="molecule type" value="Genomic_DNA"/>
</dbReference>
<dbReference type="InterPro" id="IPR011008">
    <property type="entry name" value="Dimeric_a/b-barrel"/>
</dbReference>
<proteinExistence type="predicted"/>
<dbReference type="InterPro" id="IPR019887">
    <property type="entry name" value="Tscrpt_reg_AsnC/Lrp_C"/>
</dbReference>
<evidence type="ECO:0000313" key="2">
    <source>
        <dbReference type="EMBL" id="AIF15200.1"/>
    </source>
</evidence>
<evidence type="ECO:0000259" key="1">
    <source>
        <dbReference type="Pfam" id="PF01037"/>
    </source>
</evidence>